<proteinExistence type="inferred from homology"/>
<dbReference type="RefSeq" id="WP_201675888.1">
    <property type="nucleotide sequence ID" value="NZ_JAEQNE010000005.1"/>
</dbReference>
<organism evidence="6 7">
    <name type="scientific">Ramlibacter monticola</name>
    <dbReference type="NCBI Taxonomy" id="1926872"/>
    <lineage>
        <taxon>Bacteria</taxon>
        <taxon>Pseudomonadati</taxon>
        <taxon>Pseudomonadota</taxon>
        <taxon>Betaproteobacteria</taxon>
        <taxon>Burkholderiales</taxon>
        <taxon>Comamonadaceae</taxon>
        <taxon>Ramlibacter</taxon>
    </lineage>
</organism>
<dbReference type="SUPFAM" id="SSF160246">
    <property type="entry name" value="EspE N-terminal domain-like"/>
    <property type="match status" value="1"/>
</dbReference>
<comment type="caution">
    <text evidence="6">The sequence shown here is derived from an EMBL/GenBank/DDBJ whole genome shotgun (WGS) entry which is preliminary data.</text>
</comment>
<dbReference type="CDD" id="cd01129">
    <property type="entry name" value="PulE-GspE-like"/>
    <property type="match status" value="1"/>
</dbReference>
<dbReference type="PANTHER" id="PTHR30258">
    <property type="entry name" value="TYPE II SECRETION SYSTEM PROTEIN GSPE-RELATED"/>
    <property type="match status" value="1"/>
</dbReference>
<dbReference type="GO" id="GO:0005886">
    <property type="term" value="C:plasma membrane"/>
    <property type="evidence" value="ECO:0007669"/>
    <property type="project" value="TreeGrafter"/>
</dbReference>
<dbReference type="PANTHER" id="PTHR30258:SF2">
    <property type="entry name" value="COMG OPERON PROTEIN 1"/>
    <property type="match status" value="1"/>
</dbReference>
<feature type="region of interest" description="Disordered" evidence="4">
    <location>
        <begin position="115"/>
        <end position="136"/>
    </location>
</feature>
<reference evidence="6 7" key="1">
    <citation type="journal article" date="2017" name="Int. J. Syst. Evol. Microbiol.">
        <title>Ramlibacter monticola sp. nov., isolated from forest soil.</title>
        <authorList>
            <person name="Chaudhary D.K."/>
            <person name="Kim J."/>
        </authorList>
    </citation>
    <scope>NUCLEOTIDE SEQUENCE [LARGE SCALE GENOMIC DNA]</scope>
    <source>
        <strain evidence="6 7">KACC 19175</strain>
    </source>
</reference>
<evidence type="ECO:0000259" key="5">
    <source>
        <dbReference type="PROSITE" id="PS00662"/>
    </source>
</evidence>
<dbReference type="AlphaFoldDB" id="A0A936Z3G9"/>
<dbReference type="SUPFAM" id="SSF52540">
    <property type="entry name" value="P-loop containing nucleoside triphosphate hydrolases"/>
    <property type="match status" value="1"/>
</dbReference>
<evidence type="ECO:0000313" key="6">
    <source>
        <dbReference type="EMBL" id="MBL0393209.1"/>
    </source>
</evidence>
<keyword evidence="2" id="KW-0547">Nucleotide-binding</keyword>
<dbReference type="EMBL" id="JAEQNE010000005">
    <property type="protein sequence ID" value="MBL0393209.1"/>
    <property type="molecule type" value="Genomic_DNA"/>
</dbReference>
<evidence type="ECO:0000256" key="4">
    <source>
        <dbReference type="SAM" id="MobiDB-lite"/>
    </source>
</evidence>
<dbReference type="InterPro" id="IPR037257">
    <property type="entry name" value="T2SS_E_N_sf"/>
</dbReference>
<dbReference type="GO" id="GO:0016887">
    <property type="term" value="F:ATP hydrolysis activity"/>
    <property type="evidence" value="ECO:0007669"/>
    <property type="project" value="TreeGrafter"/>
</dbReference>
<dbReference type="Proteomes" id="UP000599109">
    <property type="component" value="Unassembled WGS sequence"/>
</dbReference>
<dbReference type="InterPro" id="IPR027417">
    <property type="entry name" value="P-loop_NTPase"/>
</dbReference>
<accession>A0A936Z3G9</accession>
<dbReference type="Gene3D" id="3.40.50.300">
    <property type="entry name" value="P-loop containing nucleotide triphosphate hydrolases"/>
    <property type="match status" value="1"/>
</dbReference>
<dbReference type="Gene3D" id="3.30.450.90">
    <property type="match status" value="1"/>
</dbReference>
<evidence type="ECO:0000313" key="7">
    <source>
        <dbReference type="Proteomes" id="UP000599109"/>
    </source>
</evidence>
<keyword evidence="3" id="KW-0067">ATP-binding</keyword>
<evidence type="ECO:0000256" key="2">
    <source>
        <dbReference type="ARBA" id="ARBA00022741"/>
    </source>
</evidence>
<dbReference type="Pfam" id="PF05157">
    <property type="entry name" value="MshEN"/>
    <property type="match status" value="1"/>
</dbReference>
<keyword evidence="7" id="KW-1185">Reference proteome</keyword>
<dbReference type="InterPro" id="IPR007831">
    <property type="entry name" value="T2SS_GspE_N"/>
</dbReference>
<gene>
    <name evidence="6" type="ORF">JJ685_18870</name>
</gene>
<sequence length="692" mass="73565">MAAGRLQPARLPATLASCTIEEAWTEVCAAAGMAPPELAQLLSHRFELPLADLRDIDGEAATALPPEAYRDRLIRVLRRTPAGIEVAIADPTDVELPRVLQFMTRLPAILSIAPPDALREQPPPEPGEGEAKTGTEDIGIDIDAAADSEPAIVRLCNRIFRLAVDRGASDIHIQAQGPGGVVRMRIDGVLQRVASLQNAVMLRLVARIKLVAAMDPTDRMRPQDGRLRLRLHGRTHDVRISTVPANGEEKLVARILGSMKARTLQEGGLGQPELDQLSGLLSRGQGIVLVTGPTGSGKTTTLYSALAERNDPGVNISTVEDPVEIRLPWLAQIEVNTKADLTFASALRSVLRQDPDIVMIGEIRDRETAQIAVQAAITGHMVLASLHSNDAVTTVPRLLDLGVTPQLMGEALAGASAQRLVRRLCPACARPAPSSGGGAHWLATHAAIPRLMAARGCAECGDTGYRGRLPICQVMEFTREMAELVETGRPLQHLRAMARQGGMRTLAESAADRLRSGETSLEEVLRELGSDFWLDLARAHGVAAYRDTFVPRAPAEATDAPVLVIWADAGQRSKAVDAIRQGGYPVLEADSAAGAREFLARDGAAVAIVTRISGLPPAQAQALLALRDTLGGAAIPIVGLLEGGAAVDACLLERPGVIVRERPASDALLPALLREAIAAFDRDVGAALDRGE</sequence>
<name>A0A936Z3G9_9BURK</name>
<feature type="domain" description="Bacterial type II secretion system protein E" evidence="5">
    <location>
        <begin position="351"/>
        <end position="365"/>
    </location>
</feature>
<protein>
    <submittedName>
        <fullName evidence="6">Type II/IV secretion system protein</fullName>
    </submittedName>
</protein>
<evidence type="ECO:0000256" key="1">
    <source>
        <dbReference type="ARBA" id="ARBA00006611"/>
    </source>
</evidence>
<comment type="similarity">
    <text evidence="1">Belongs to the GSP E family.</text>
</comment>
<dbReference type="InterPro" id="IPR001482">
    <property type="entry name" value="T2SS/T4SS_dom"/>
</dbReference>
<dbReference type="GO" id="GO:0005524">
    <property type="term" value="F:ATP binding"/>
    <property type="evidence" value="ECO:0007669"/>
    <property type="project" value="UniProtKB-KW"/>
</dbReference>
<dbReference type="PROSITE" id="PS00662">
    <property type="entry name" value="T2SP_E"/>
    <property type="match status" value="1"/>
</dbReference>
<evidence type="ECO:0000256" key="3">
    <source>
        <dbReference type="ARBA" id="ARBA00022840"/>
    </source>
</evidence>
<dbReference type="Pfam" id="PF00437">
    <property type="entry name" value="T2SSE"/>
    <property type="match status" value="1"/>
</dbReference>